<evidence type="ECO:0000313" key="3">
    <source>
        <dbReference type="Proteomes" id="UP000281549"/>
    </source>
</evidence>
<sequence length="306" mass="32053">MKKFSTYFVLSYIHVATVLAGQAFSKDGVATKVCESIPVVGYAASAVHAIAGNEEHAKRAAAKCTSSTITAAGAICGGGVGGVPAAMLGASLMGVAGNAVEAEIAKNHIHDELVKADCTNHDAVNYVGAFAFAAAGAGIAGVGNVAAKQVLRELGKQGLIKGVAGFAAGKVAEACFVNVPKALIPKNISTLTGRLATRSNKSLHINSSNKRLACRNNGDGDEFIVYLFNNNLVAIYHKKSEKFVTATPEGTLIANASQVNEHEVFQVNKQGSKLCFKTCHNTYFCIDGTDVLHEKEEHKAQEFTIQ</sequence>
<evidence type="ECO:0000313" key="2">
    <source>
        <dbReference type="EMBL" id="RKP17353.1"/>
    </source>
</evidence>
<dbReference type="InterPro" id="IPR008999">
    <property type="entry name" value="Actin-crosslinking"/>
</dbReference>
<proteinExistence type="predicted"/>
<gene>
    <name evidence="2" type="ORF">ROZALSC1DRAFT_30834</name>
</gene>
<accession>A0A4P9YD80</accession>
<dbReference type="PANTHER" id="PTHR42076:SF1">
    <property type="entry name" value="CYANOVIRIN-N DOMAIN-CONTAINING PROTEIN"/>
    <property type="match status" value="1"/>
</dbReference>
<dbReference type="AlphaFoldDB" id="A0A4P9YD80"/>
<feature type="chain" id="PRO_5020831097" evidence="1">
    <location>
        <begin position="21"/>
        <end position="306"/>
    </location>
</feature>
<dbReference type="EMBL" id="ML005883">
    <property type="protein sequence ID" value="RKP17353.1"/>
    <property type="molecule type" value="Genomic_DNA"/>
</dbReference>
<reference evidence="3" key="1">
    <citation type="journal article" date="2018" name="Nat. Microbiol.">
        <title>Leveraging single-cell genomics to expand the fungal tree of life.</title>
        <authorList>
            <person name="Ahrendt S.R."/>
            <person name="Quandt C.A."/>
            <person name="Ciobanu D."/>
            <person name="Clum A."/>
            <person name="Salamov A."/>
            <person name="Andreopoulos B."/>
            <person name="Cheng J.F."/>
            <person name="Woyke T."/>
            <person name="Pelin A."/>
            <person name="Henrissat B."/>
            <person name="Reynolds N.K."/>
            <person name="Benny G.L."/>
            <person name="Smith M.E."/>
            <person name="James T.Y."/>
            <person name="Grigoriev I.V."/>
        </authorList>
    </citation>
    <scope>NUCLEOTIDE SEQUENCE [LARGE SCALE GENOMIC DNA]</scope>
    <source>
        <strain evidence="3">CSF55</strain>
    </source>
</reference>
<dbReference type="SUPFAM" id="SSF50405">
    <property type="entry name" value="Actin-crosslinking proteins"/>
    <property type="match status" value="1"/>
</dbReference>
<keyword evidence="1" id="KW-0732">Signal</keyword>
<organism evidence="2 3">
    <name type="scientific">Rozella allomycis (strain CSF55)</name>
    <dbReference type="NCBI Taxonomy" id="988480"/>
    <lineage>
        <taxon>Eukaryota</taxon>
        <taxon>Fungi</taxon>
        <taxon>Fungi incertae sedis</taxon>
        <taxon>Cryptomycota</taxon>
        <taxon>Cryptomycota incertae sedis</taxon>
        <taxon>Rozella</taxon>
    </lineage>
</organism>
<evidence type="ECO:0000256" key="1">
    <source>
        <dbReference type="SAM" id="SignalP"/>
    </source>
</evidence>
<protein>
    <submittedName>
        <fullName evidence="2">Uncharacterized protein</fullName>
    </submittedName>
</protein>
<dbReference type="CDD" id="cd00257">
    <property type="entry name" value="beta-trefoil_FSCN-like"/>
    <property type="match status" value="1"/>
</dbReference>
<dbReference type="Proteomes" id="UP000281549">
    <property type="component" value="Unassembled WGS sequence"/>
</dbReference>
<feature type="signal peptide" evidence="1">
    <location>
        <begin position="1"/>
        <end position="20"/>
    </location>
</feature>
<name>A0A4P9YD80_ROZAC</name>
<dbReference type="Gene3D" id="2.80.10.50">
    <property type="match status" value="1"/>
</dbReference>
<dbReference type="PANTHER" id="PTHR42076">
    <property type="entry name" value="CYANOVIRIN-N HOMOLOG"/>
    <property type="match status" value="1"/>
</dbReference>